<name>A0AAN9SNH1_PSOTE</name>
<proteinExistence type="predicted"/>
<feature type="compositionally biased region" description="Low complexity" evidence="1">
    <location>
        <begin position="154"/>
        <end position="168"/>
    </location>
</feature>
<dbReference type="PANTHER" id="PTHR31307:SF7">
    <property type="entry name" value="SEQUENCE-SPECIFIC DNA BINDING TRANSCRIPTION FACTOR"/>
    <property type="match status" value="1"/>
</dbReference>
<evidence type="ECO:0000313" key="4">
    <source>
        <dbReference type="Proteomes" id="UP001386955"/>
    </source>
</evidence>
<feature type="region of interest" description="Disordered" evidence="1">
    <location>
        <begin position="226"/>
        <end position="286"/>
    </location>
</feature>
<evidence type="ECO:0000256" key="1">
    <source>
        <dbReference type="SAM" id="MobiDB-lite"/>
    </source>
</evidence>
<dbReference type="InterPro" id="IPR044822">
    <property type="entry name" value="Myb_DNA-bind_4"/>
</dbReference>
<organism evidence="3 4">
    <name type="scientific">Psophocarpus tetragonolobus</name>
    <name type="common">Winged bean</name>
    <name type="synonym">Dolichos tetragonolobus</name>
    <dbReference type="NCBI Taxonomy" id="3891"/>
    <lineage>
        <taxon>Eukaryota</taxon>
        <taxon>Viridiplantae</taxon>
        <taxon>Streptophyta</taxon>
        <taxon>Embryophyta</taxon>
        <taxon>Tracheophyta</taxon>
        <taxon>Spermatophyta</taxon>
        <taxon>Magnoliopsida</taxon>
        <taxon>eudicotyledons</taxon>
        <taxon>Gunneridae</taxon>
        <taxon>Pentapetalae</taxon>
        <taxon>rosids</taxon>
        <taxon>fabids</taxon>
        <taxon>Fabales</taxon>
        <taxon>Fabaceae</taxon>
        <taxon>Papilionoideae</taxon>
        <taxon>50 kb inversion clade</taxon>
        <taxon>NPAAA clade</taxon>
        <taxon>indigoferoid/millettioid clade</taxon>
        <taxon>Phaseoleae</taxon>
        <taxon>Psophocarpus</taxon>
    </lineage>
</organism>
<dbReference type="AlphaFoldDB" id="A0AAN9SNH1"/>
<comment type="caution">
    <text evidence="3">The sequence shown here is derived from an EMBL/GenBank/DDBJ whole genome shotgun (WGS) entry which is preliminary data.</text>
</comment>
<evidence type="ECO:0000313" key="3">
    <source>
        <dbReference type="EMBL" id="KAK7401360.1"/>
    </source>
</evidence>
<dbReference type="PANTHER" id="PTHR31307">
    <property type="entry name" value="TRIHELIX TRANSCRIPTION FACTOR ASIL2"/>
    <property type="match status" value="1"/>
</dbReference>
<feature type="region of interest" description="Disordered" evidence="1">
    <location>
        <begin position="148"/>
        <end position="174"/>
    </location>
</feature>
<evidence type="ECO:0000259" key="2">
    <source>
        <dbReference type="Pfam" id="PF13837"/>
    </source>
</evidence>
<protein>
    <recommendedName>
        <fullName evidence="2">Myb/SANT-like DNA-binding domain-containing protein</fullName>
    </recommendedName>
</protein>
<gene>
    <name evidence="3" type="ORF">VNO78_12781</name>
</gene>
<feature type="compositionally biased region" description="Pro residues" evidence="1">
    <location>
        <begin position="193"/>
        <end position="204"/>
    </location>
</feature>
<dbReference type="Pfam" id="PF13837">
    <property type="entry name" value="Myb_DNA-bind_4"/>
    <property type="match status" value="1"/>
</dbReference>
<accession>A0AAN9SNH1</accession>
<dbReference type="InterPro" id="IPR044823">
    <property type="entry name" value="ASIL1/2-like"/>
</dbReference>
<dbReference type="Proteomes" id="UP001386955">
    <property type="component" value="Unassembled WGS sequence"/>
</dbReference>
<dbReference type="FunFam" id="1.10.10.60:FF:000152">
    <property type="entry name" value="Trihelix transcription factor ASIL2"/>
    <property type="match status" value="1"/>
</dbReference>
<dbReference type="EMBL" id="JAYMYS010000003">
    <property type="protein sequence ID" value="KAK7401360.1"/>
    <property type="molecule type" value="Genomic_DNA"/>
</dbReference>
<feature type="compositionally biased region" description="Polar residues" evidence="1">
    <location>
        <begin position="235"/>
        <end position="247"/>
    </location>
</feature>
<feature type="compositionally biased region" description="Basic and acidic residues" evidence="1">
    <location>
        <begin position="1"/>
        <end position="13"/>
    </location>
</feature>
<feature type="region of interest" description="Disordered" evidence="1">
    <location>
        <begin position="1"/>
        <end position="48"/>
    </location>
</feature>
<keyword evidence="4" id="KW-1185">Reference proteome</keyword>
<feature type="region of interest" description="Disordered" evidence="1">
    <location>
        <begin position="192"/>
        <end position="212"/>
    </location>
</feature>
<feature type="domain" description="Myb/SANT-like DNA-binding" evidence="2">
    <location>
        <begin position="48"/>
        <end position="136"/>
    </location>
</feature>
<dbReference type="Gene3D" id="1.10.10.60">
    <property type="entry name" value="Homeodomain-like"/>
    <property type="match status" value="1"/>
</dbReference>
<reference evidence="3 4" key="1">
    <citation type="submission" date="2024-01" db="EMBL/GenBank/DDBJ databases">
        <title>The genomes of 5 underutilized Papilionoideae crops provide insights into root nodulation and disease resistanc.</title>
        <authorList>
            <person name="Jiang F."/>
        </authorList>
    </citation>
    <scope>NUCLEOTIDE SEQUENCE [LARGE SCALE GENOMIC DNA]</scope>
    <source>
        <strain evidence="3">DUOXIRENSHENG_FW03</strain>
        <tissue evidence="3">Leaves</tissue>
    </source>
</reference>
<sequence>MEDSKVEKQDDSSHHHHHHNSLLQNHSTIKEDQSPRNKGNIGGDRLKRDEWSEGAVSTLLEAYEAKWVLRNRAKLKGHDWEDVAKYVSNRANSTKSPKTQTQCKNKIESMKKRYRSESATATSADASSWPLYNRLDVLLRGTGPISSLPPPPIATTTPTITIAPSQSPNGANNNNQALVLLESPSLAVSQPLLPLPSLAPPPPQAIAQNSHESNGVERLIKEDGLGAKSSEHVSNKNPMDSDSSTPALYSEKEKVIRCNKRKMKSENNNKRKRRNNDNNNNNNNEDMEIAESIRWLAEVVVRSEQTRMDTMKEIERMRVEAEAKRGEMELKRTEIIANTQLEIARIFASVNKGVDSSLRIGRS</sequence>